<dbReference type="SUPFAM" id="SSF49899">
    <property type="entry name" value="Concanavalin A-like lectins/glucanases"/>
    <property type="match status" value="1"/>
</dbReference>
<dbReference type="CDD" id="cd02850">
    <property type="entry name" value="E_set_Cellulase_N"/>
    <property type="match status" value="1"/>
</dbReference>
<name>A0ABX1XCK4_9BACL</name>
<feature type="transmembrane region" description="Helical" evidence="2">
    <location>
        <begin position="49"/>
        <end position="69"/>
    </location>
</feature>
<proteinExistence type="inferred from homology"/>
<keyword evidence="2" id="KW-0812">Transmembrane</keyword>
<evidence type="ECO:0000259" key="4">
    <source>
        <dbReference type="Pfam" id="PF06439"/>
    </source>
</evidence>
<evidence type="ECO:0000256" key="1">
    <source>
        <dbReference type="ARBA" id="ARBA00007072"/>
    </source>
</evidence>
<protein>
    <submittedName>
        <fullName evidence="6">DUF1080 domain-containing protein</fullName>
    </submittedName>
</protein>
<comment type="similarity">
    <text evidence="1">Belongs to the glycosyl hydrolase 9 (cellulase E) family.</text>
</comment>
<evidence type="ECO:0000259" key="5">
    <source>
        <dbReference type="Pfam" id="PF25275"/>
    </source>
</evidence>
<organism evidence="6 7">
    <name type="scientific">Paenibacillus plantarum</name>
    <dbReference type="NCBI Taxonomy" id="2654975"/>
    <lineage>
        <taxon>Bacteria</taxon>
        <taxon>Bacillati</taxon>
        <taxon>Bacillota</taxon>
        <taxon>Bacilli</taxon>
        <taxon>Bacillales</taxon>
        <taxon>Paenibacillaceae</taxon>
        <taxon>Paenibacillus</taxon>
    </lineage>
</organism>
<dbReference type="InterPro" id="IPR004197">
    <property type="entry name" value="Cellulase_Ig-like"/>
</dbReference>
<dbReference type="InterPro" id="IPR013783">
    <property type="entry name" value="Ig-like_fold"/>
</dbReference>
<sequence length="999" mass="109662">MYNEQAKLVRFFLFRQAYSITQNQHMTRWRRDSKLIGGVWIVRMLSRKVNVYLILISLVAFILGVFPGGKGAFAASIFSDNFEDGNATGWTATSGTWAVVSDGTYTYKQSNTNSSAEGVAYSGNTSWANYAVSASMKLHTMNATAASGIIARYTDANNYYLLRIHGTSGLQLYRKSSGTFTLLGSYGFAMDLNTWHTLKLEVNGSALKGYLDDMTTAKISTTDTTITQGAVGLRTYGQSASFDTIVVDDGTSVAPIIITNGDAGYTETGTWLNSSLTGYNGTASRYSTTANSTATWSQNAPATGNYNVYAWYPSSNNTTSADYTITSLNGTWVKTVNQTVNPNMWNKIATVSATVDTALTLSLKVKSGNTRANAVKFEPTADAADPITPPGSGSDTTTIAIFVNQSGYDLDKPKRVTVTNVANGTPFYVKKATDNSTEFTGFVNGQIADFSSFNPASIGEYYVQSSGQNSYNFAIGKYWMQRVSMVPALRFMDQSRQDTFDVGGNTGYGWRDSHQFSFELNSLVLQYMANPSAYDRMPYGISNLSTSQYPELRVQNEPDIIWLMKFGAMRYYDLKTNNAKDLHALIKGQLAYFLYIYPQISNFVSSSFYTQIRDFTIQQWSNANSNLQWYDVGGSSDNNLFATQSVIGTVKGQQPPGYAIVPNLLMYEVAKRDGLANYQAYFDAAYNNCLWLINNVDLNNPANTKGQRMSEHITMEALAYFQEVYPTLAPPGLSAKINTWSDLMIKRSNNLWDLRKYADPSDGTGTLDQWTGGLTAYNEPGSPAGFLASAYAARRVLTNTTMKDRLEQIGIAQIDDVFGRNPFGRHFSYDAVTEIAGVNKGWFDFYNGGYGHLMSVPGVLDGAPKETAYPFSPTADHGYTEGWVAFNTAWNDSLAYSAADDLEVKAFNTIFSSEISSAAPGTTIGIQLKAPLNFNESAVETGQVVITTNTGNQSKVTVTEASNNDYYLRATYTVPSGITYLDISYGIGFFKKTVRVNVS</sequence>
<dbReference type="InterPro" id="IPR033803">
    <property type="entry name" value="CBD-like_Golvesin-Xly"/>
</dbReference>
<dbReference type="InterPro" id="IPR010496">
    <property type="entry name" value="AL/BT2_dom"/>
</dbReference>
<keyword evidence="2" id="KW-1133">Transmembrane helix</keyword>
<evidence type="ECO:0000313" key="6">
    <source>
        <dbReference type="EMBL" id="NOU65693.1"/>
    </source>
</evidence>
<evidence type="ECO:0000313" key="7">
    <source>
        <dbReference type="Proteomes" id="UP000653578"/>
    </source>
</evidence>
<dbReference type="InterPro" id="IPR013320">
    <property type="entry name" value="ConA-like_dom_sf"/>
</dbReference>
<evidence type="ECO:0000256" key="2">
    <source>
        <dbReference type="SAM" id="Phobius"/>
    </source>
</evidence>
<keyword evidence="7" id="KW-1185">Reference proteome</keyword>
<dbReference type="Gene3D" id="2.60.120.560">
    <property type="entry name" value="Exo-inulinase, domain 1"/>
    <property type="match status" value="1"/>
</dbReference>
<feature type="domain" description="Golvesin/Xly CBD-like" evidence="5">
    <location>
        <begin position="256"/>
        <end position="378"/>
    </location>
</feature>
<reference evidence="6 7" key="1">
    <citation type="submission" date="2019-10" db="EMBL/GenBank/DDBJ databases">
        <title>Description of Paenibacillus humi sp. nov.</title>
        <authorList>
            <person name="Carlier A."/>
            <person name="Qi S."/>
        </authorList>
    </citation>
    <scope>NUCLEOTIDE SEQUENCE [LARGE SCALE GENOMIC DNA]</scope>
    <source>
        <strain evidence="6 7">LMG 31461</strain>
    </source>
</reference>
<dbReference type="Gene3D" id="2.60.40.10">
    <property type="entry name" value="Immunoglobulins"/>
    <property type="match status" value="1"/>
</dbReference>
<dbReference type="Pfam" id="PF25275">
    <property type="entry name" value="Golvesin_C"/>
    <property type="match status" value="1"/>
</dbReference>
<dbReference type="InterPro" id="IPR014756">
    <property type="entry name" value="Ig_E-set"/>
</dbReference>
<dbReference type="Proteomes" id="UP000653578">
    <property type="component" value="Unassembled WGS sequence"/>
</dbReference>
<evidence type="ECO:0000259" key="3">
    <source>
        <dbReference type="Pfam" id="PF02927"/>
    </source>
</evidence>
<feature type="domain" description="Cellulase Ig-like" evidence="3">
    <location>
        <begin position="398"/>
        <end position="454"/>
    </location>
</feature>
<comment type="caution">
    <text evidence="6">The sequence shown here is derived from an EMBL/GenBank/DDBJ whole genome shotgun (WGS) entry which is preliminary data.</text>
</comment>
<gene>
    <name evidence="6" type="ORF">GC096_16790</name>
</gene>
<dbReference type="Pfam" id="PF06439">
    <property type="entry name" value="3keto-disac_hyd"/>
    <property type="match status" value="1"/>
</dbReference>
<keyword evidence="2" id="KW-0472">Membrane</keyword>
<dbReference type="Pfam" id="PF02927">
    <property type="entry name" value="CelD_N"/>
    <property type="match status" value="1"/>
</dbReference>
<dbReference type="EMBL" id="WHNY01000056">
    <property type="protein sequence ID" value="NOU65693.1"/>
    <property type="molecule type" value="Genomic_DNA"/>
</dbReference>
<dbReference type="SUPFAM" id="SSF81296">
    <property type="entry name" value="E set domains"/>
    <property type="match status" value="1"/>
</dbReference>
<feature type="domain" description="3-keto-alpha-glucoside-1,2-lyase/3-keto-2-hydroxy-glucal hydratase" evidence="4">
    <location>
        <begin position="82"/>
        <end position="247"/>
    </location>
</feature>
<accession>A0ABX1XCK4</accession>